<evidence type="ECO:0000313" key="1">
    <source>
        <dbReference type="EMBL" id="KAI8536879.1"/>
    </source>
</evidence>
<protein>
    <submittedName>
        <fullName evidence="1">Uncharacterized protein</fullName>
    </submittedName>
</protein>
<reference evidence="1" key="1">
    <citation type="submission" date="2022-02" db="EMBL/GenBank/DDBJ databases">
        <title>Plant Genome Project.</title>
        <authorList>
            <person name="Zhang R.-G."/>
        </authorList>
    </citation>
    <scope>NUCLEOTIDE SEQUENCE</scope>
    <source>
        <strain evidence="1">AT1</strain>
    </source>
</reference>
<name>A0ACC0M7L5_RHOML</name>
<accession>A0ACC0M7L5</accession>
<dbReference type="EMBL" id="CM046397">
    <property type="protein sequence ID" value="KAI8536879.1"/>
    <property type="molecule type" value="Genomic_DNA"/>
</dbReference>
<sequence length="81" mass="8652">MTPQSPKPSCHDVITSQWIPSTADSTAGQVSGYGVITNIINGGIECGQGYSIAQQVSRIGFLMHFSDIMRVGYGDNLDCNN</sequence>
<keyword evidence="2" id="KW-1185">Reference proteome</keyword>
<gene>
    <name evidence="1" type="ORF">RHMOL_Rhmol10G0290700</name>
</gene>
<dbReference type="Proteomes" id="UP001062846">
    <property type="component" value="Chromosome 10"/>
</dbReference>
<organism evidence="1 2">
    <name type="scientific">Rhododendron molle</name>
    <name type="common">Chinese azalea</name>
    <name type="synonym">Azalea mollis</name>
    <dbReference type="NCBI Taxonomy" id="49168"/>
    <lineage>
        <taxon>Eukaryota</taxon>
        <taxon>Viridiplantae</taxon>
        <taxon>Streptophyta</taxon>
        <taxon>Embryophyta</taxon>
        <taxon>Tracheophyta</taxon>
        <taxon>Spermatophyta</taxon>
        <taxon>Magnoliopsida</taxon>
        <taxon>eudicotyledons</taxon>
        <taxon>Gunneridae</taxon>
        <taxon>Pentapetalae</taxon>
        <taxon>asterids</taxon>
        <taxon>Ericales</taxon>
        <taxon>Ericaceae</taxon>
        <taxon>Ericoideae</taxon>
        <taxon>Rhodoreae</taxon>
        <taxon>Rhododendron</taxon>
    </lineage>
</organism>
<proteinExistence type="predicted"/>
<comment type="caution">
    <text evidence="1">The sequence shown here is derived from an EMBL/GenBank/DDBJ whole genome shotgun (WGS) entry which is preliminary data.</text>
</comment>
<evidence type="ECO:0000313" key="2">
    <source>
        <dbReference type="Proteomes" id="UP001062846"/>
    </source>
</evidence>